<evidence type="ECO:0000313" key="7">
    <source>
        <dbReference type="Proteomes" id="UP000796761"/>
    </source>
</evidence>
<dbReference type="GO" id="GO:0003684">
    <property type="term" value="F:damaged DNA binding"/>
    <property type="evidence" value="ECO:0007669"/>
    <property type="project" value="InterPro"/>
</dbReference>
<accession>A0A8K1LHJ5</accession>
<dbReference type="NCBIfam" id="TIGR00598">
    <property type="entry name" value="rad14"/>
    <property type="match status" value="1"/>
</dbReference>
<dbReference type="InterPro" id="IPR000465">
    <property type="entry name" value="XPA/RAD14"/>
</dbReference>
<dbReference type="GO" id="GO:0000715">
    <property type="term" value="P:nucleotide-excision repair, DNA damage recognition"/>
    <property type="evidence" value="ECO:0007669"/>
    <property type="project" value="TreeGrafter"/>
</dbReference>
<evidence type="ECO:0000256" key="1">
    <source>
        <dbReference type="ARBA" id="ARBA00004123"/>
    </source>
</evidence>
<keyword evidence="7" id="KW-1185">Reference proteome</keyword>
<dbReference type="PROSITE" id="PS00753">
    <property type="entry name" value="XPA_2"/>
    <property type="match status" value="1"/>
</dbReference>
<dbReference type="OrthoDB" id="68328at2759"/>
<gene>
    <name evidence="6" type="ORF">HGM15179_012864</name>
</gene>
<feature type="region of interest" description="Disordered" evidence="4">
    <location>
        <begin position="81"/>
        <end position="113"/>
    </location>
</feature>
<dbReference type="InterPro" id="IPR022656">
    <property type="entry name" value="XPA_C"/>
</dbReference>
<feature type="domain" description="XPA C-terminal" evidence="5">
    <location>
        <begin position="148"/>
        <end position="199"/>
    </location>
</feature>
<dbReference type="GO" id="GO:0000110">
    <property type="term" value="C:nucleotide-excision repair factor 1 complex"/>
    <property type="evidence" value="ECO:0007669"/>
    <property type="project" value="TreeGrafter"/>
</dbReference>
<feature type="compositionally biased region" description="Basic and acidic residues" evidence="4">
    <location>
        <begin position="95"/>
        <end position="112"/>
    </location>
</feature>
<dbReference type="Gene3D" id="3.90.530.10">
    <property type="entry name" value="XPA C-terminal domain"/>
    <property type="match status" value="1"/>
</dbReference>
<organism evidence="6 7">
    <name type="scientific">Zosterops borbonicus</name>
    <dbReference type="NCBI Taxonomy" id="364589"/>
    <lineage>
        <taxon>Eukaryota</taxon>
        <taxon>Metazoa</taxon>
        <taxon>Chordata</taxon>
        <taxon>Craniata</taxon>
        <taxon>Vertebrata</taxon>
        <taxon>Euteleostomi</taxon>
        <taxon>Archelosauria</taxon>
        <taxon>Archosauria</taxon>
        <taxon>Dinosauria</taxon>
        <taxon>Saurischia</taxon>
        <taxon>Theropoda</taxon>
        <taxon>Coelurosauria</taxon>
        <taxon>Aves</taxon>
        <taxon>Neognathae</taxon>
        <taxon>Neoaves</taxon>
        <taxon>Telluraves</taxon>
        <taxon>Australaves</taxon>
        <taxon>Passeriformes</taxon>
        <taxon>Sylvioidea</taxon>
        <taxon>Zosteropidae</taxon>
        <taxon>Zosterops</taxon>
    </lineage>
</organism>
<dbReference type="PANTHER" id="PTHR10142">
    <property type="entry name" value="DNA REPAIR PROTEIN COMPLEMENTING XP-A CELLS"/>
    <property type="match status" value="1"/>
</dbReference>
<keyword evidence="3" id="KW-0539">Nucleus</keyword>
<dbReference type="Pfam" id="PF05181">
    <property type="entry name" value="XPA_C"/>
    <property type="match status" value="1"/>
</dbReference>
<dbReference type="GO" id="GO:0006284">
    <property type="term" value="P:base-excision repair"/>
    <property type="evidence" value="ECO:0007669"/>
    <property type="project" value="TreeGrafter"/>
</dbReference>
<dbReference type="Proteomes" id="UP000796761">
    <property type="component" value="Unassembled WGS sequence"/>
</dbReference>
<evidence type="ECO:0000259" key="5">
    <source>
        <dbReference type="Pfam" id="PF05181"/>
    </source>
</evidence>
<comment type="subcellular location">
    <subcellularLocation>
        <location evidence="1">Nucleus</location>
    </subcellularLocation>
</comment>
<dbReference type="SUPFAM" id="SSF46955">
    <property type="entry name" value="Putative DNA-binding domain"/>
    <property type="match status" value="1"/>
</dbReference>
<protein>
    <recommendedName>
        <fullName evidence="5">XPA C-terminal domain-containing protein</fullName>
    </recommendedName>
</protein>
<dbReference type="AlphaFoldDB" id="A0A8K1LHJ5"/>
<dbReference type="InterPro" id="IPR009061">
    <property type="entry name" value="DNA-bd_dom_put_sf"/>
</dbReference>
<name>A0A8K1LHJ5_9PASS</name>
<sequence length="286" mass="33590">MKADPFSTERQGEGQQAVSTLSSIIKRQQMKPEDGSFTFSQRINFFLPHTIQLCDQLLLVIVDQTVLPGFKTHKINSQKEMDKVTGKDKIHKSKYCRDNEDPGNRKDEHDETLSWGSQQRVNLFATPLSVSQSKQGNHEVGERDVEDKHKLITRTEAKEEYLLKDCDLDKREPVLRFIVKKNPHNSRWGEMKLYLKLQVIERSLEVWGSEEALQEAKELRRDNREKMKQKKFDKKVKELRRAVRSSLWKKEASIHEHEYGPEENIDEDTYRKTCTVCGHELTYEKM</sequence>
<dbReference type="InterPro" id="IPR022658">
    <property type="entry name" value="XPA_CS"/>
</dbReference>
<keyword evidence="2" id="KW-0862">Zinc</keyword>
<dbReference type="CDD" id="cd21076">
    <property type="entry name" value="DBD_XPA"/>
    <property type="match status" value="1"/>
</dbReference>
<dbReference type="InterPro" id="IPR037129">
    <property type="entry name" value="XPA_sf"/>
</dbReference>
<proteinExistence type="predicted"/>
<evidence type="ECO:0000256" key="3">
    <source>
        <dbReference type="ARBA" id="ARBA00023242"/>
    </source>
</evidence>
<dbReference type="GO" id="GO:1901255">
    <property type="term" value="P:nucleotide-excision repair involved in interstrand cross-link repair"/>
    <property type="evidence" value="ECO:0007669"/>
    <property type="project" value="TreeGrafter"/>
</dbReference>
<evidence type="ECO:0000256" key="2">
    <source>
        <dbReference type="ARBA" id="ARBA00022833"/>
    </source>
</evidence>
<dbReference type="PANTHER" id="PTHR10142:SF0">
    <property type="entry name" value="DNA REPAIR PROTEIN COMPLEMENTING XP-A CELLS"/>
    <property type="match status" value="1"/>
</dbReference>
<dbReference type="GO" id="GO:0070914">
    <property type="term" value="P:UV-damage excision repair"/>
    <property type="evidence" value="ECO:0007669"/>
    <property type="project" value="TreeGrafter"/>
</dbReference>
<dbReference type="EMBL" id="SWJQ01000452">
    <property type="protein sequence ID" value="TRZ14239.1"/>
    <property type="molecule type" value="Genomic_DNA"/>
</dbReference>
<comment type="caution">
    <text evidence="6">The sequence shown here is derived from an EMBL/GenBank/DDBJ whole genome shotgun (WGS) entry which is preliminary data.</text>
</comment>
<evidence type="ECO:0000313" key="6">
    <source>
        <dbReference type="EMBL" id="TRZ14239.1"/>
    </source>
</evidence>
<evidence type="ECO:0000256" key="4">
    <source>
        <dbReference type="SAM" id="MobiDB-lite"/>
    </source>
</evidence>
<reference evidence="6" key="1">
    <citation type="submission" date="2019-04" db="EMBL/GenBank/DDBJ databases">
        <title>Genome assembly of Zosterops borbonicus 15179.</title>
        <authorList>
            <person name="Leroy T."/>
            <person name="Anselmetti Y."/>
            <person name="Tilak M.-K."/>
            <person name="Nabholz B."/>
        </authorList>
    </citation>
    <scope>NUCLEOTIDE SEQUENCE</scope>
    <source>
        <strain evidence="6">HGM_15179</strain>
        <tissue evidence="6">Muscle</tissue>
    </source>
</reference>